<comment type="caution">
    <text evidence="1">The sequence shown here is derived from an EMBL/GenBank/DDBJ whole genome shotgun (WGS) entry which is preliminary data.</text>
</comment>
<dbReference type="Proteomes" id="UP000050424">
    <property type="component" value="Unassembled WGS sequence"/>
</dbReference>
<reference evidence="1 2" key="1">
    <citation type="submission" date="2015-09" db="EMBL/GenBank/DDBJ databases">
        <title>Draft genome of a European isolate of the apple canker pathogen Neonectria ditissima.</title>
        <authorList>
            <person name="Gomez-Cortecero A."/>
            <person name="Harrison R.J."/>
            <person name="Armitage A.D."/>
        </authorList>
    </citation>
    <scope>NUCLEOTIDE SEQUENCE [LARGE SCALE GENOMIC DNA]</scope>
    <source>
        <strain evidence="1 2">R09/05</strain>
    </source>
</reference>
<name>A0A0P7B8Z9_9HYPO</name>
<evidence type="ECO:0008006" key="3">
    <source>
        <dbReference type="Google" id="ProtNLM"/>
    </source>
</evidence>
<evidence type="ECO:0000313" key="1">
    <source>
        <dbReference type="EMBL" id="KPM38582.1"/>
    </source>
</evidence>
<keyword evidence="2" id="KW-1185">Reference proteome</keyword>
<dbReference type="EMBL" id="LKCW01000130">
    <property type="protein sequence ID" value="KPM38582.1"/>
    <property type="molecule type" value="Genomic_DNA"/>
</dbReference>
<proteinExistence type="predicted"/>
<evidence type="ECO:0000313" key="2">
    <source>
        <dbReference type="Proteomes" id="UP000050424"/>
    </source>
</evidence>
<dbReference type="STRING" id="78410.A0A0P7B8Z9"/>
<dbReference type="AlphaFoldDB" id="A0A0P7B8Z9"/>
<organism evidence="1 2">
    <name type="scientific">Neonectria ditissima</name>
    <dbReference type="NCBI Taxonomy" id="78410"/>
    <lineage>
        <taxon>Eukaryota</taxon>
        <taxon>Fungi</taxon>
        <taxon>Dikarya</taxon>
        <taxon>Ascomycota</taxon>
        <taxon>Pezizomycotina</taxon>
        <taxon>Sordariomycetes</taxon>
        <taxon>Hypocreomycetidae</taxon>
        <taxon>Hypocreales</taxon>
        <taxon>Nectriaceae</taxon>
        <taxon>Neonectria</taxon>
    </lineage>
</organism>
<accession>A0A0P7B8Z9</accession>
<gene>
    <name evidence="1" type="ORF">AK830_g8009</name>
</gene>
<dbReference type="OrthoDB" id="4476201at2759"/>
<sequence length="291" mass="32338">MEILETSGTLMLLTLVKDPQERSIAELPSWCPDISAKIGSHPISGPQLKSVARVNAGGFMDEAPQRLSFGSAALNLKGIRLGTVELTGETWSELFDGELNKWIKILAKMNPTYALTGQSADEAFWRTLIHDQDFGNRPSKFIASKDFRNTWSMRSSRRLRLDFEKGGTEAVAERLNSWRDIATLAERYPDSIESLNVLQRYCRGKGFLHKADSEDPITEEESDAWRSDVYDGASMFAAILGGTMFNRCITLTVEGHLAHASGSTYAGDEIWILAGCPSPLVLRARDEKTLF</sequence>
<protein>
    <recommendedName>
        <fullName evidence="3">Heterokaryon incompatibility domain-containing protein</fullName>
    </recommendedName>
</protein>